<dbReference type="AlphaFoldDB" id="H1YIE1"/>
<keyword evidence="1" id="KW-0732">Signal</keyword>
<gene>
    <name evidence="2" type="ORF">Mucpa_3455</name>
</gene>
<protein>
    <submittedName>
        <fullName evidence="2">PKD domain containing protein</fullName>
    </submittedName>
</protein>
<dbReference type="STRING" id="714943.Mucpa_3455"/>
<organism evidence="2 3">
    <name type="scientific">Mucilaginibacter paludis DSM 18603</name>
    <dbReference type="NCBI Taxonomy" id="714943"/>
    <lineage>
        <taxon>Bacteria</taxon>
        <taxon>Pseudomonadati</taxon>
        <taxon>Bacteroidota</taxon>
        <taxon>Sphingobacteriia</taxon>
        <taxon>Sphingobacteriales</taxon>
        <taxon>Sphingobacteriaceae</taxon>
        <taxon>Mucilaginibacter</taxon>
    </lineage>
</organism>
<dbReference type="Proteomes" id="UP000002774">
    <property type="component" value="Chromosome"/>
</dbReference>
<dbReference type="Gene3D" id="2.60.120.260">
    <property type="entry name" value="Galactose-binding domain-like"/>
    <property type="match status" value="1"/>
</dbReference>
<keyword evidence="3" id="KW-1185">Reference proteome</keyword>
<dbReference type="eggNOG" id="COG3291">
    <property type="taxonomic scope" value="Bacteria"/>
</dbReference>
<evidence type="ECO:0000313" key="3">
    <source>
        <dbReference type="Proteomes" id="UP000002774"/>
    </source>
</evidence>
<dbReference type="EMBL" id="CM001403">
    <property type="protein sequence ID" value="EHQ27554.1"/>
    <property type="molecule type" value="Genomic_DNA"/>
</dbReference>
<dbReference type="SUPFAM" id="SSF49299">
    <property type="entry name" value="PKD domain"/>
    <property type="match status" value="1"/>
</dbReference>
<sequence>MKILKYLSLLLLPLVIIAGCKREQFTDTSFVTSATPISNVSVMFNITHDNTGLVTITPNGTGAVTYDVYYGDATVSPASVPSGQSITHTYAEGNYQVKIVGHDMKGGTLTITQPLVVSFLAPQNLATKVSTSNLTVNVSATAKYATLFKVYFGDSTNITPIPSTNMLPGVTITHNYVSAGTYIVKVIALSGGAATTQHLDTIKVSKQINLPVTFEDANANYTMSDFGGNASSLAIDPQNAANHVMKSIKTAGAQTWAGTTIGTAAGFASVIPLNAANLKMTVMVYSPAAGLDIKLKLDNHANANNGLSVETDVKSTVANQWETLTFDFSKPASGTAAWSASNTYDLASIFFDFGNNGTGSTFYFDNLMMAPPSLSQISLPTTFDDATVDYTVTDFGGNTSALVTDPVNSSNHVIKSIKTSGAQVWAGTTIGTALGFSSMIPVSASHTKMSVKVYSPAAGLHIRLKIEDHTDGSKSVETEALTTVANQWETLTFDFSNQASGTTAVNYSYHYDKASIFFDFGNAGSGSVFYWDSVTFL</sequence>
<feature type="signal peptide" evidence="1">
    <location>
        <begin position="1"/>
        <end position="18"/>
    </location>
</feature>
<reference evidence="2" key="1">
    <citation type="submission" date="2011-09" db="EMBL/GenBank/DDBJ databases">
        <title>The permanent draft genome of Mucilaginibacter paludis DSM 18603.</title>
        <authorList>
            <consortium name="US DOE Joint Genome Institute (JGI-PGF)"/>
            <person name="Lucas S."/>
            <person name="Han J."/>
            <person name="Lapidus A."/>
            <person name="Bruce D."/>
            <person name="Goodwin L."/>
            <person name="Pitluck S."/>
            <person name="Peters L."/>
            <person name="Kyrpides N."/>
            <person name="Mavromatis K."/>
            <person name="Ivanova N."/>
            <person name="Mikhailova N."/>
            <person name="Held B."/>
            <person name="Detter J.C."/>
            <person name="Tapia R."/>
            <person name="Han C."/>
            <person name="Land M."/>
            <person name="Hauser L."/>
            <person name="Markowitz V."/>
            <person name="Cheng J.-F."/>
            <person name="Hugenholtz P."/>
            <person name="Woyke T."/>
            <person name="Wu D."/>
            <person name="Tindall B."/>
            <person name="Brambilla E."/>
            <person name="Klenk H.-P."/>
            <person name="Eisen J.A."/>
        </authorList>
    </citation>
    <scope>NUCLEOTIDE SEQUENCE [LARGE SCALE GENOMIC DNA]</scope>
    <source>
        <strain evidence="2">DSM 18603</strain>
    </source>
</reference>
<dbReference type="InterPro" id="IPR013783">
    <property type="entry name" value="Ig-like_fold"/>
</dbReference>
<dbReference type="HOGENOM" id="CLU_525650_0_0_10"/>
<dbReference type="PROSITE" id="PS51257">
    <property type="entry name" value="PROKAR_LIPOPROTEIN"/>
    <property type="match status" value="1"/>
</dbReference>
<proteinExistence type="predicted"/>
<accession>H1YIE1</accession>
<dbReference type="InterPro" id="IPR035986">
    <property type="entry name" value="PKD_dom_sf"/>
</dbReference>
<feature type="chain" id="PRO_5003558725" evidence="1">
    <location>
        <begin position="19"/>
        <end position="537"/>
    </location>
</feature>
<name>H1YIE1_9SPHI</name>
<evidence type="ECO:0000313" key="2">
    <source>
        <dbReference type="EMBL" id="EHQ27554.1"/>
    </source>
</evidence>
<evidence type="ECO:0000256" key="1">
    <source>
        <dbReference type="SAM" id="SignalP"/>
    </source>
</evidence>
<dbReference type="Gene3D" id="2.60.40.10">
    <property type="entry name" value="Immunoglobulins"/>
    <property type="match status" value="1"/>
</dbReference>